<keyword evidence="2" id="KW-0479">Metal-binding</keyword>
<dbReference type="InterPro" id="IPR011059">
    <property type="entry name" value="Metal-dep_hydrolase_composite"/>
</dbReference>
<comment type="caution">
    <text evidence="6">The sequence shown here is derived from an EMBL/GenBank/DDBJ whole genome shotgun (WGS) entry which is preliminary data.</text>
</comment>
<evidence type="ECO:0000256" key="4">
    <source>
        <dbReference type="ARBA" id="ARBA00022833"/>
    </source>
</evidence>
<evidence type="ECO:0000313" key="6">
    <source>
        <dbReference type="EMBL" id="KDM92278.1"/>
    </source>
</evidence>
<dbReference type="Gene3D" id="2.30.40.10">
    <property type="entry name" value="Urease, subunit C, domain 1"/>
    <property type="match status" value="1"/>
</dbReference>
<dbReference type="Proteomes" id="UP000027192">
    <property type="component" value="Unassembled WGS sequence"/>
</dbReference>
<dbReference type="Pfam" id="PF01979">
    <property type="entry name" value="Amidohydro_1"/>
    <property type="match status" value="1"/>
</dbReference>
<dbReference type="PANTHER" id="PTHR43794">
    <property type="entry name" value="AMINOHYDROLASE SSNA-RELATED"/>
    <property type="match status" value="1"/>
</dbReference>
<keyword evidence="7" id="KW-1185">Reference proteome</keyword>
<dbReference type="GO" id="GO:0046872">
    <property type="term" value="F:metal ion binding"/>
    <property type="evidence" value="ECO:0007669"/>
    <property type="project" value="UniProtKB-KW"/>
</dbReference>
<protein>
    <submittedName>
        <fullName evidence="6">8-oxoguanine deaminase</fullName>
    </submittedName>
</protein>
<dbReference type="EMBL" id="JMIB01000010">
    <property type="protein sequence ID" value="KDM92278.1"/>
    <property type="molecule type" value="Genomic_DNA"/>
</dbReference>
<dbReference type="OrthoDB" id="9807210at2"/>
<evidence type="ECO:0000256" key="2">
    <source>
        <dbReference type="ARBA" id="ARBA00022723"/>
    </source>
</evidence>
<evidence type="ECO:0000256" key="3">
    <source>
        <dbReference type="ARBA" id="ARBA00022801"/>
    </source>
</evidence>
<comment type="similarity">
    <text evidence="1">Belongs to the metallo-dependent hydrolases superfamily. ATZ/TRZ family.</text>
</comment>
<dbReference type="InterPro" id="IPR006680">
    <property type="entry name" value="Amidohydro-rel"/>
</dbReference>
<sequence length="460" mass="51135">METNWETIWLKNPLAIYTGSETETDARGGVVIRGSQIIELVPLGAHPSHTPDQVIDASEHVITPGLVNAHHHFYQTLTRAYPDALNKELFHWLQTLYPVWAGLDEDMMQVATELALVELMMSGCTTASDHHYLIPHGLEHAIDIQVETARTLGIRSIFTRGSMSLGEDEGGLPPRHTIQTEETILDDSLRLIRQYHQRGDGAMTQIALAPCSPFSVTTDLMKETARLAERENVMVHTHLCETIDEENFCLERFGLRPVDYLEETGWLNHRTWLAHGIHFNEEEIRRLGQAEVGICHCPSSNMMLASGICRNKELEAAGVKVGLGVDGSASNDGSNLVNEIRMGLYIQRLRYGSADVTHFDALRWATSGSARAMGREDFGTLAVGKQADIAMFRLDEIRFSGAHDPLAALVLCGAHQADRVMVAGQWRVHDGLVIGVDLPALLNRHQAAAKRLVARFQQHR</sequence>
<dbReference type="GO" id="GO:0016814">
    <property type="term" value="F:hydrolase activity, acting on carbon-nitrogen (but not peptide) bonds, in cyclic amidines"/>
    <property type="evidence" value="ECO:0007669"/>
    <property type="project" value="UniProtKB-ARBA"/>
</dbReference>
<dbReference type="InterPro" id="IPR032466">
    <property type="entry name" value="Metal_Hydrolase"/>
</dbReference>
<proteinExistence type="inferred from homology"/>
<dbReference type="InterPro" id="IPR050287">
    <property type="entry name" value="MTA/SAH_deaminase"/>
</dbReference>
<dbReference type="STRING" id="1654360.EA58_07245"/>
<dbReference type="RefSeq" id="WP_036750711.1">
    <property type="nucleotide sequence ID" value="NZ_JAGSGC010000012.1"/>
</dbReference>
<dbReference type="SUPFAM" id="SSF51338">
    <property type="entry name" value="Composite domain of metallo-dependent hydrolases"/>
    <property type="match status" value="2"/>
</dbReference>
<evidence type="ECO:0000313" key="7">
    <source>
        <dbReference type="Proteomes" id="UP000027192"/>
    </source>
</evidence>
<keyword evidence="3" id="KW-0378">Hydrolase</keyword>
<evidence type="ECO:0000256" key="1">
    <source>
        <dbReference type="ARBA" id="ARBA00006745"/>
    </source>
</evidence>
<dbReference type="AlphaFoldDB" id="A0A066RY26"/>
<dbReference type="GO" id="GO:0019239">
    <property type="term" value="F:deaminase activity"/>
    <property type="evidence" value="ECO:0007669"/>
    <property type="project" value="UniProtKB-ARBA"/>
</dbReference>
<evidence type="ECO:0000259" key="5">
    <source>
        <dbReference type="Pfam" id="PF01979"/>
    </source>
</evidence>
<accession>A0A066RY26</accession>
<gene>
    <name evidence="6" type="ORF">EA58_07245</name>
</gene>
<dbReference type="SUPFAM" id="SSF51556">
    <property type="entry name" value="Metallo-dependent hydrolases"/>
    <property type="match status" value="1"/>
</dbReference>
<dbReference type="FunFam" id="3.20.20.140:FF:000014">
    <property type="entry name" value="5-methylthioadenosine/S-adenosylhomocysteine deaminase"/>
    <property type="match status" value="1"/>
</dbReference>
<name>A0A066RY26_9GAMM</name>
<dbReference type="Gene3D" id="3.20.20.140">
    <property type="entry name" value="Metal-dependent hydrolases"/>
    <property type="match status" value="1"/>
</dbReference>
<organism evidence="6 7">
    <name type="scientific">Photobacterium galatheae</name>
    <dbReference type="NCBI Taxonomy" id="1654360"/>
    <lineage>
        <taxon>Bacteria</taxon>
        <taxon>Pseudomonadati</taxon>
        <taxon>Pseudomonadota</taxon>
        <taxon>Gammaproteobacteria</taxon>
        <taxon>Vibrionales</taxon>
        <taxon>Vibrionaceae</taxon>
        <taxon>Photobacterium</taxon>
    </lineage>
</organism>
<feature type="domain" description="Amidohydrolase-related" evidence="5">
    <location>
        <begin position="61"/>
        <end position="426"/>
    </location>
</feature>
<keyword evidence="4" id="KW-0862">Zinc</keyword>
<reference evidence="6 7" key="1">
    <citation type="submission" date="2014-04" db="EMBL/GenBank/DDBJ databases">
        <title>Draft genome sequence of Photobacterium halotolerans S2753: a solonamide, ngercheumicin and holomycin producer.</title>
        <authorList>
            <person name="Machado H.R."/>
            <person name="Gram L."/>
        </authorList>
    </citation>
    <scope>NUCLEOTIDE SEQUENCE [LARGE SCALE GENOMIC DNA]</scope>
    <source>
        <strain evidence="6 7">S2753</strain>
    </source>
</reference>
<dbReference type="NCBIfam" id="NF006055">
    <property type="entry name" value="PRK08203.1"/>
    <property type="match status" value="1"/>
</dbReference>
<dbReference type="CDD" id="cd01298">
    <property type="entry name" value="ATZ_TRZ_like"/>
    <property type="match status" value="1"/>
</dbReference>
<dbReference type="PANTHER" id="PTHR43794:SF11">
    <property type="entry name" value="AMIDOHYDROLASE-RELATED DOMAIN-CONTAINING PROTEIN"/>
    <property type="match status" value="1"/>
</dbReference>